<dbReference type="RefSeq" id="WP_192902727.1">
    <property type="nucleotide sequence ID" value="NZ_QFFZ01000002.1"/>
</dbReference>
<name>A0A4Y7RWS3_9FIRM</name>
<proteinExistence type="predicted"/>
<organism evidence="1 2">
    <name type="scientific">Pelotomaculum propionicicum</name>
    <dbReference type="NCBI Taxonomy" id="258475"/>
    <lineage>
        <taxon>Bacteria</taxon>
        <taxon>Bacillati</taxon>
        <taxon>Bacillota</taxon>
        <taxon>Clostridia</taxon>
        <taxon>Eubacteriales</taxon>
        <taxon>Desulfotomaculaceae</taxon>
        <taxon>Pelotomaculum</taxon>
    </lineage>
</organism>
<comment type="caution">
    <text evidence="1">The sequence shown here is derived from an EMBL/GenBank/DDBJ whole genome shotgun (WGS) entry which is preliminary data.</text>
</comment>
<sequence>MIRFMCDCGNEDPVGFDVYVSQSDLCDVLTVVCKQCGDVREEFVACSRDSIFLLK</sequence>
<gene>
    <name evidence="1" type="ORF">Pmgp_00352</name>
</gene>
<protein>
    <submittedName>
        <fullName evidence="1">Uncharacterized protein</fullName>
    </submittedName>
</protein>
<accession>A0A4Y7RWS3</accession>
<reference evidence="1 2" key="1">
    <citation type="journal article" date="2018" name="Environ. Microbiol.">
        <title>Novel energy conservation strategies and behaviour of Pelotomaculum schinkii driving syntrophic propionate catabolism.</title>
        <authorList>
            <person name="Hidalgo-Ahumada C.A.P."/>
            <person name="Nobu M.K."/>
            <person name="Narihiro T."/>
            <person name="Tamaki H."/>
            <person name="Liu W.T."/>
            <person name="Kamagata Y."/>
            <person name="Stams A.J.M."/>
            <person name="Imachi H."/>
            <person name="Sousa D.Z."/>
        </authorList>
    </citation>
    <scope>NUCLEOTIDE SEQUENCE [LARGE SCALE GENOMIC DNA]</scope>
    <source>
        <strain evidence="1 2">MGP</strain>
    </source>
</reference>
<keyword evidence="2" id="KW-1185">Reference proteome</keyword>
<dbReference type="EMBL" id="QFFZ01000002">
    <property type="protein sequence ID" value="TEB13458.1"/>
    <property type="molecule type" value="Genomic_DNA"/>
</dbReference>
<dbReference type="Proteomes" id="UP000297597">
    <property type="component" value="Unassembled WGS sequence"/>
</dbReference>
<dbReference type="AlphaFoldDB" id="A0A4Y7RWS3"/>
<evidence type="ECO:0000313" key="1">
    <source>
        <dbReference type="EMBL" id="TEB13458.1"/>
    </source>
</evidence>
<evidence type="ECO:0000313" key="2">
    <source>
        <dbReference type="Proteomes" id="UP000297597"/>
    </source>
</evidence>